<evidence type="ECO:0000256" key="4">
    <source>
        <dbReference type="ARBA" id="ARBA00018569"/>
    </source>
</evidence>
<dbReference type="InterPro" id="IPR013692">
    <property type="entry name" value="CapD_C"/>
</dbReference>
<dbReference type="PANTHER" id="PTHR43318">
    <property type="entry name" value="UDP-N-ACETYLGLUCOSAMINE 4,6-DEHYDRATASE"/>
    <property type="match status" value="1"/>
</dbReference>
<evidence type="ECO:0000256" key="6">
    <source>
        <dbReference type="ARBA" id="ARBA00023235"/>
    </source>
</evidence>
<dbReference type="InterPro" id="IPR003869">
    <property type="entry name" value="Polysac_CapD-like"/>
</dbReference>
<dbReference type="BRENDA" id="5.1.3.2">
    <property type="organism ID" value="98"/>
</dbReference>
<gene>
    <name evidence="11" type="primary">fnlA</name>
</gene>
<dbReference type="AlphaFoldDB" id="V5RBP5"/>
<dbReference type="GO" id="GO:0003978">
    <property type="term" value="F:UDP-glucose 4-epimerase activity"/>
    <property type="evidence" value="ECO:0007669"/>
    <property type="project" value="UniProtKB-EC"/>
</dbReference>
<evidence type="ECO:0000256" key="7">
    <source>
        <dbReference type="ARBA" id="ARBA00031367"/>
    </source>
</evidence>
<comment type="similarity">
    <text evidence="2">Belongs to the polysaccharide synthase family.</text>
</comment>
<feature type="domain" description="UDP-glucose 4-epimerase CapD C-terminal" evidence="10">
    <location>
        <begin position="286"/>
        <end position="333"/>
    </location>
</feature>
<dbReference type="RefSeq" id="WP_019457928.1">
    <property type="nucleotide sequence ID" value="NZ_CP038258.1"/>
</dbReference>
<dbReference type="EMBL" id="KC526909">
    <property type="protein sequence ID" value="AHB32588.1"/>
    <property type="molecule type" value="Genomic_DNA"/>
</dbReference>
<reference evidence="11" key="2">
    <citation type="journal article" date="2015" name="Glycobiology">
        <title>5,7-di-N-acetyl-acinetaminic acid: A novel non-2-ulosonic acid found in the capsule of an Acinetobacter baumannii isolate.</title>
        <authorList>
            <person name="Kenyon J.J."/>
            <person name="Marzaioli A.M."/>
            <person name="De Castro C."/>
            <person name="Hall R.M."/>
        </authorList>
    </citation>
    <scope>NUCLEOTIDE SEQUENCE</scope>
    <source>
        <strain evidence="11">LUH5551</strain>
    </source>
</reference>
<dbReference type="Pfam" id="PF08485">
    <property type="entry name" value="Polysacc_syn_2C"/>
    <property type="match status" value="1"/>
</dbReference>
<dbReference type="SUPFAM" id="SSF51735">
    <property type="entry name" value="NAD(P)-binding Rossmann-fold domains"/>
    <property type="match status" value="1"/>
</dbReference>
<keyword evidence="5" id="KW-0448">Lipopolysaccharide biosynthesis</keyword>
<sequence>MSFKGKTLLITGGTGSFGNAVLKRFLETDIKEIRIFSRDEKKQDDMRKKYHSAKLKFYIGDVRDYNSILNATRGVDYIYHAAALKQVPSCEFHPMEAVKTNVLGTENVLEAAIQNHVKRVVCLSTDKAVYPINAMGISKAMMEKVMVAKSRNLEGLNTVICGTRYGNVMASRGSVIPLFVDQIRQGKPLTITDPNMTRFMMTLEDAVDLVLYAFEHGENGDIFVQKAPAATIAVLAEALKQLLNVEDHPISIMGTRHGEKAFEALLSREEMVHAFDQGDYFRVPADQRDLNYEKYVEDGDLKITEFEDYNSHNTTRLDVEGMKQLLLKLDFVRALTRGEYISPEA</sequence>
<name>V5RBP5_ACIBA</name>
<dbReference type="Gene3D" id="3.40.50.720">
    <property type="entry name" value="NAD(P)-binding Rossmann-like Domain"/>
    <property type="match status" value="1"/>
</dbReference>
<feature type="domain" description="Polysaccharide biosynthesis protein CapD-like" evidence="9">
    <location>
        <begin position="8"/>
        <end position="283"/>
    </location>
</feature>
<dbReference type="EC" id="5.1.3.2" evidence="3"/>
<evidence type="ECO:0000256" key="3">
    <source>
        <dbReference type="ARBA" id="ARBA00013189"/>
    </source>
</evidence>
<keyword evidence="6" id="KW-0413">Isomerase</keyword>
<evidence type="ECO:0000259" key="9">
    <source>
        <dbReference type="Pfam" id="PF02719"/>
    </source>
</evidence>
<reference evidence="11" key="1">
    <citation type="journal article" date="2013" name="PLoS ONE">
        <title>Diversity in the major polysaccharide antigen of Acinetobacter baumannii assessed by DNA sequencing, and development of a molecular serotyping scheme.</title>
        <authorList>
            <person name="Hu D."/>
            <person name="Liu B."/>
            <person name="Dijkshoorn L."/>
            <person name="Wang L."/>
            <person name="Reeves P.R."/>
        </authorList>
    </citation>
    <scope>NUCLEOTIDE SEQUENCE</scope>
    <source>
        <strain evidence="11">LUH5551</strain>
    </source>
</reference>
<organism evidence="11">
    <name type="scientific">Acinetobacter baumannii</name>
    <dbReference type="NCBI Taxonomy" id="470"/>
    <lineage>
        <taxon>Bacteria</taxon>
        <taxon>Pseudomonadati</taxon>
        <taxon>Pseudomonadota</taxon>
        <taxon>Gammaproteobacteria</taxon>
        <taxon>Moraxellales</taxon>
        <taxon>Moraxellaceae</taxon>
        <taxon>Acinetobacter</taxon>
        <taxon>Acinetobacter calcoaceticus/baumannii complex</taxon>
    </lineage>
</organism>
<dbReference type="GO" id="GO:0009103">
    <property type="term" value="P:lipopolysaccharide biosynthetic process"/>
    <property type="evidence" value="ECO:0007669"/>
    <property type="project" value="UniProtKB-KW"/>
</dbReference>
<dbReference type="Pfam" id="PF02719">
    <property type="entry name" value="Polysacc_synt_2"/>
    <property type="match status" value="1"/>
</dbReference>
<proteinExistence type="inferred from homology"/>
<protein>
    <recommendedName>
        <fullName evidence="4">UDP-glucose 4-epimerase</fullName>
        <ecNumber evidence="3">5.1.3.2</ecNumber>
    </recommendedName>
    <alternativeName>
        <fullName evidence="8">Galactowaldenase</fullName>
    </alternativeName>
    <alternativeName>
        <fullName evidence="7">UDP-galactose 4-epimerase</fullName>
    </alternativeName>
</protein>
<evidence type="ECO:0000256" key="1">
    <source>
        <dbReference type="ARBA" id="ARBA00000083"/>
    </source>
</evidence>
<comment type="catalytic activity">
    <reaction evidence="1">
        <text>UDP-alpha-D-glucose = UDP-alpha-D-galactose</text>
        <dbReference type="Rhea" id="RHEA:22168"/>
        <dbReference type="ChEBI" id="CHEBI:58885"/>
        <dbReference type="ChEBI" id="CHEBI:66914"/>
        <dbReference type="EC" id="5.1.3.2"/>
    </reaction>
</comment>
<dbReference type="CDD" id="cd05237">
    <property type="entry name" value="UDP_invert_4-6DH_SDR_e"/>
    <property type="match status" value="1"/>
</dbReference>
<dbReference type="PANTHER" id="PTHR43318:SF2">
    <property type="entry name" value="UDP-N-ACETYLGLUCOSAMINE 4,6-DEHYDRATASE (INVERTING)"/>
    <property type="match status" value="1"/>
</dbReference>
<evidence type="ECO:0000313" key="11">
    <source>
        <dbReference type="EMBL" id="AHB32588.1"/>
    </source>
</evidence>
<accession>V5RBP5</accession>
<evidence type="ECO:0000256" key="2">
    <source>
        <dbReference type="ARBA" id="ARBA00007430"/>
    </source>
</evidence>
<evidence type="ECO:0000256" key="5">
    <source>
        <dbReference type="ARBA" id="ARBA00022985"/>
    </source>
</evidence>
<dbReference type="InterPro" id="IPR051203">
    <property type="entry name" value="Polysaccharide_Synthase-Rel"/>
</dbReference>
<evidence type="ECO:0000256" key="8">
    <source>
        <dbReference type="ARBA" id="ARBA00033067"/>
    </source>
</evidence>
<dbReference type="InterPro" id="IPR036291">
    <property type="entry name" value="NAD(P)-bd_dom_sf"/>
</dbReference>
<evidence type="ECO:0000259" key="10">
    <source>
        <dbReference type="Pfam" id="PF08485"/>
    </source>
</evidence>